<keyword evidence="1" id="KW-0677">Repeat</keyword>
<feature type="repeat" description="ANK" evidence="3">
    <location>
        <begin position="50"/>
        <end position="82"/>
    </location>
</feature>
<evidence type="ECO:0000256" key="1">
    <source>
        <dbReference type="ARBA" id="ARBA00022737"/>
    </source>
</evidence>
<protein>
    <submittedName>
        <fullName evidence="5">Ankyrin repeat domain-containing protein</fullName>
    </submittedName>
</protein>
<feature type="repeat" description="ANK" evidence="3">
    <location>
        <begin position="252"/>
        <end position="284"/>
    </location>
</feature>
<dbReference type="InterPro" id="IPR002110">
    <property type="entry name" value="Ankyrin_rpt"/>
</dbReference>
<dbReference type="EMBL" id="VLNT01000007">
    <property type="protein sequence ID" value="TSD62819.1"/>
    <property type="molecule type" value="Genomic_DNA"/>
</dbReference>
<dbReference type="SMART" id="SM00248">
    <property type="entry name" value="ANK"/>
    <property type="match status" value="8"/>
</dbReference>
<name>A0A554S902_9ACTN</name>
<accession>A0A554S902</accession>
<dbReference type="PANTHER" id="PTHR24171:SF9">
    <property type="entry name" value="ANKYRIN REPEAT DOMAIN-CONTAINING PROTEIN 39"/>
    <property type="match status" value="1"/>
</dbReference>
<feature type="repeat" description="ANK" evidence="3">
    <location>
        <begin position="351"/>
        <end position="388"/>
    </location>
</feature>
<reference evidence="5 6" key="1">
    <citation type="submission" date="2019-07" db="EMBL/GenBank/DDBJ databases">
        <authorList>
            <person name="Zhao L.H."/>
        </authorList>
    </citation>
    <scope>NUCLEOTIDE SEQUENCE [LARGE SCALE GENOMIC DNA]</scope>
    <source>
        <strain evidence="5 6">Co35</strain>
    </source>
</reference>
<feature type="repeat" description="ANK" evidence="3">
    <location>
        <begin position="219"/>
        <end position="251"/>
    </location>
</feature>
<dbReference type="OrthoDB" id="9812708at2"/>
<feature type="chain" id="PRO_5038677856" evidence="4">
    <location>
        <begin position="28"/>
        <end position="415"/>
    </location>
</feature>
<dbReference type="AlphaFoldDB" id="A0A554S902"/>
<dbReference type="PROSITE" id="PS51257">
    <property type="entry name" value="PROKAR_LIPOPROTEIN"/>
    <property type="match status" value="1"/>
</dbReference>
<dbReference type="SUPFAM" id="SSF48403">
    <property type="entry name" value="Ankyrin repeat"/>
    <property type="match status" value="1"/>
</dbReference>
<feature type="signal peptide" evidence="4">
    <location>
        <begin position="1"/>
        <end position="27"/>
    </location>
</feature>
<dbReference type="InterPro" id="IPR036770">
    <property type="entry name" value="Ankyrin_rpt-contain_sf"/>
</dbReference>
<proteinExistence type="predicted"/>
<sequence length="415" mass="43114">MRSSVSFPLVTLALGALLAACADTTPAAVPPAETIPSVSTAPAEELSQEDLDTALIEATWANDVPAVTDLIERGADVDHQDETQQSSFLIAASEGHLDILRLALDAGADVTALDSFEGTALIRAAERGHANVVGDLVRTGVDLDHVNNLGYQAIHEAAWLGRDDADYATTVRVLIAAGATADRRSDRQGLTPTQLAGQRGFTGLVGVFEATTAPVAEGDANATLLRAAADGDADLVARALRAGADIDARGEDGRTALLHASIGDHVAAARVLVALGADPDVLDDRHDTAWLLTGVTGSVAMLETLLPAEPDLTIVNRFGGVSVIPASERGHVDYVRRVVQTGIDVDHVNQLGWTALLEAVILGDGGEAHQRIVDILLEAGADPSITDNDGMTALAHAEQRGYDQIATSLRSVTAG</sequence>
<dbReference type="PANTHER" id="PTHR24171">
    <property type="entry name" value="ANKYRIN REPEAT DOMAIN-CONTAINING PROTEIN 39-RELATED"/>
    <property type="match status" value="1"/>
</dbReference>
<feature type="repeat" description="ANK" evidence="3">
    <location>
        <begin position="116"/>
        <end position="148"/>
    </location>
</feature>
<gene>
    <name evidence="5" type="ORF">FNM00_10630</name>
</gene>
<dbReference type="RefSeq" id="WP_143913437.1">
    <property type="nucleotide sequence ID" value="NZ_VLNT01000007.1"/>
</dbReference>
<evidence type="ECO:0000256" key="4">
    <source>
        <dbReference type="SAM" id="SignalP"/>
    </source>
</evidence>
<dbReference type="PROSITE" id="PS50297">
    <property type="entry name" value="ANK_REP_REGION"/>
    <property type="match status" value="2"/>
</dbReference>
<evidence type="ECO:0000313" key="6">
    <source>
        <dbReference type="Proteomes" id="UP000316988"/>
    </source>
</evidence>
<dbReference type="Pfam" id="PF12796">
    <property type="entry name" value="Ank_2"/>
    <property type="match status" value="3"/>
</dbReference>
<keyword evidence="4" id="KW-0732">Signal</keyword>
<evidence type="ECO:0000313" key="5">
    <source>
        <dbReference type="EMBL" id="TSD62819.1"/>
    </source>
</evidence>
<feature type="repeat" description="ANK" evidence="3">
    <location>
        <begin position="83"/>
        <end position="115"/>
    </location>
</feature>
<evidence type="ECO:0000256" key="3">
    <source>
        <dbReference type="PROSITE-ProRule" id="PRU00023"/>
    </source>
</evidence>
<dbReference type="Proteomes" id="UP000316988">
    <property type="component" value="Unassembled WGS sequence"/>
</dbReference>
<evidence type="ECO:0000256" key="2">
    <source>
        <dbReference type="ARBA" id="ARBA00023043"/>
    </source>
</evidence>
<organism evidence="5 6">
    <name type="scientific">Aeromicrobium piscarium</name>
    <dbReference type="NCBI Taxonomy" id="2590901"/>
    <lineage>
        <taxon>Bacteria</taxon>
        <taxon>Bacillati</taxon>
        <taxon>Actinomycetota</taxon>
        <taxon>Actinomycetes</taxon>
        <taxon>Propionibacteriales</taxon>
        <taxon>Nocardioidaceae</taxon>
        <taxon>Aeromicrobium</taxon>
    </lineage>
</organism>
<dbReference type="Gene3D" id="1.25.40.20">
    <property type="entry name" value="Ankyrin repeat-containing domain"/>
    <property type="match status" value="2"/>
</dbReference>
<keyword evidence="6" id="KW-1185">Reference proteome</keyword>
<comment type="caution">
    <text evidence="5">The sequence shown here is derived from an EMBL/GenBank/DDBJ whole genome shotgun (WGS) entry which is preliminary data.</text>
</comment>
<keyword evidence="2 3" id="KW-0040">ANK repeat</keyword>
<dbReference type="PROSITE" id="PS50088">
    <property type="entry name" value="ANK_REPEAT"/>
    <property type="match status" value="6"/>
</dbReference>